<proteinExistence type="predicted"/>
<dbReference type="PRINTS" id="PR00411">
    <property type="entry name" value="PNDRDTASEI"/>
</dbReference>
<dbReference type="SUPFAM" id="SSF51905">
    <property type="entry name" value="FAD/NAD(P)-binding domain"/>
    <property type="match status" value="1"/>
</dbReference>
<protein>
    <submittedName>
        <fullName evidence="6">3-oxosteroid 1-dehydrogenase</fullName>
    </submittedName>
</protein>
<accession>A0ABS1CUM8</accession>
<dbReference type="Gene3D" id="3.90.700.10">
    <property type="entry name" value="Succinate dehydrogenase/fumarate reductase flavoprotein, catalytic domain"/>
    <property type="match status" value="1"/>
</dbReference>
<evidence type="ECO:0000256" key="4">
    <source>
        <dbReference type="ARBA" id="ARBA00023002"/>
    </source>
</evidence>
<keyword evidence="4" id="KW-0560">Oxidoreductase</keyword>
<evidence type="ECO:0000256" key="3">
    <source>
        <dbReference type="ARBA" id="ARBA00022827"/>
    </source>
</evidence>
<comment type="cofactor">
    <cofactor evidence="1">
        <name>FAD</name>
        <dbReference type="ChEBI" id="CHEBI:57692"/>
    </cofactor>
</comment>
<evidence type="ECO:0000256" key="2">
    <source>
        <dbReference type="ARBA" id="ARBA00022630"/>
    </source>
</evidence>
<organism evidence="6 7">
    <name type="scientific">Paracraurococcus ruber</name>
    <dbReference type="NCBI Taxonomy" id="77675"/>
    <lineage>
        <taxon>Bacteria</taxon>
        <taxon>Pseudomonadati</taxon>
        <taxon>Pseudomonadota</taxon>
        <taxon>Alphaproteobacteria</taxon>
        <taxon>Acetobacterales</taxon>
        <taxon>Roseomonadaceae</taxon>
        <taxon>Paracraurococcus</taxon>
    </lineage>
</organism>
<evidence type="ECO:0000313" key="7">
    <source>
        <dbReference type="Proteomes" id="UP000697995"/>
    </source>
</evidence>
<dbReference type="PANTHER" id="PTHR43400:SF10">
    <property type="entry name" value="3-OXOSTEROID 1-DEHYDROGENASE"/>
    <property type="match status" value="1"/>
</dbReference>
<evidence type="ECO:0000256" key="1">
    <source>
        <dbReference type="ARBA" id="ARBA00001974"/>
    </source>
</evidence>
<keyword evidence="3" id="KW-0274">FAD</keyword>
<dbReference type="EMBL" id="NRSG01000042">
    <property type="protein sequence ID" value="MBK1658199.1"/>
    <property type="molecule type" value="Genomic_DNA"/>
</dbReference>
<dbReference type="SUPFAM" id="SSF56425">
    <property type="entry name" value="Succinate dehydrogenase/fumarate reductase flavoprotein, catalytic domain"/>
    <property type="match status" value="1"/>
</dbReference>
<dbReference type="InterPro" id="IPR036188">
    <property type="entry name" value="FAD/NAD-bd_sf"/>
</dbReference>
<keyword evidence="7" id="KW-1185">Reference proteome</keyword>
<dbReference type="InterPro" id="IPR050315">
    <property type="entry name" value="FAD-oxidoreductase_2"/>
</dbReference>
<gene>
    <name evidence="6" type="ORF">CKO45_08140</name>
</gene>
<feature type="domain" description="FAD-dependent oxidoreductase 2 FAD-binding" evidence="5">
    <location>
        <begin position="15"/>
        <end position="554"/>
    </location>
</feature>
<dbReference type="InterPro" id="IPR027477">
    <property type="entry name" value="Succ_DH/fumarate_Rdtase_cat_sf"/>
</dbReference>
<sequence>MMARREGPPRVLTVDLLVAGSGAGGMTAAIAARHHGLDVLVAEKEPVFGGTTAMSGGYLWVPNNPVNAAAGTRDSVEAARAYLRHEAGNHFDAPRIDAFLRDGPRMVDFMHAHTQVRFGPATAFSDYHPDAPGGTPGGRSILTEPLDARALGRDLPKLRRPRPELTLFGLAIGSGKELWHFYRATRRLESALYVTKRLARHGVDLALHGRGMTLTNGNALAARLYLTAQRMGIGLRLGSPVTRLLRDESGAVTGAVLATPEGALEVMARRGVVLACGGFPADLARRKRLFNHPAAEGEHWSAANPANTGDGIRLGEAIGAAVEEDYPNAAAWAPTSLVPRADGTLAPFPHFIDRGKPGVIAVLRSGQRFVNEANSYHDFVQGMIRACPPGQPAEAFLLLDHRTIRRYGIGFVKAAPIPLGPAIASGYLKRGETLAELAAAAGIDAAALEHTVAVWNADVARGEDRDFGKGSTAYNRFHGDPEVTPNPCLAPLAVPPFYAVRVVPGDIGTFDGLRADEHARVLDRGGAPIPGLYAAGNDMASIMGGNYPGGGITLGPAMTFGFIAGRHAAGAMD</sequence>
<name>A0ABS1CUM8_9PROT</name>
<evidence type="ECO:0000313" key="6">
    <source>
        <dbReference type="EMBL" id="MBK1658199.1"/>
    </source>
</evidence>
<dbReference type="InterPro" id="IPR003953">
    <property type="entry name" value="FAD-dep_OxRdtase_2_FAD-bd"/>
</dbReference>
<dbReference type="Gene3D" id="3.50.50.60">
    <property type="entry name" value="FAD/NAD(P)-binding domain"/>
    <property type="match status" value="2"/>
</dbReference>
<comment type="caution">
    <text evidence="6">The sequence shown here is derived from an EMBL/GenBank/DDBJ whole genome shotgun (WGS) entry which is preliminary data.</text>
</comment>
<reference evidence="6 7" key="1">
    <citation type="journal article" date="2020" name="Microorganisms">
        <title>Osmotic Adaptation and Compatible Solute Biosynthesis of Phototrophic Bacteria as Revealed from Genome Analyses.</title>
        <authorList>
            <person name="Imhoff J.F."/>
            <person name="Rahn T."/>
            <person name="Kunzel S."/>
            <person name="Keller A."/>
            <person name="Neulinger S.C."/>
        </authorList>
    </citation>
    <scope>NUCLEOTIDE SEQUENCE [LARGE SCALE GENOMIC DNA]</scope>
    <source>
        <strain evidence="6 7">DSM 15382</strain>
    </source>
</reference>
<dbReference type="Pfam" id="PF00890">
    <property type="entry name" value="FAD_binding_2"/>
    <property type="match status" value="1"/>
</dbReference>
<dbReference type="Proteomes" id="UP000697995">
    <property type="component" value="Unassembled WGS sequence"/>
</dbReference>
<keyword evidence="2" id="KW-0285">Flavoprotein</keyword>
<dbReference type="PANTHER" id="PTHR43400">
    <property type="entry name" value="FUMARATE REDUCTASE"/>
    <property type="match status" value="1"/>
</dbReference>
<dbReference type="NCBIfam" id="NF004789">
    <property type="entry name" value="PRK06134.1"/>
    <property type="match status" value="1"/>
</dbReference>
<evidence type="ECO:0000259" key="5">
    <source>
        <dbReference type="Pfam" id="PF00890"/>
    </source>
</evidence>